<name>A0A5N6Z6C5_9EURO</name>
<evidence type="ECO:0000313" key="1">
    <source>
        <dbReference type="EMBL" id="KAE8352229.1"/>
    </source>
</evidence>
<dbReference type="Proteomes" id="UP000327118">
    <property type="component" value="Unassembled WGS sequence"/>
</dbReference>
<proteinExistence type="predicted"/>
<sequence>MTHERYNEHRTIRGLNHSVLPQGPFYLVEQPSTRICTISCTKTLDPSGYCGEVAISCCQVGHEQFQSSGIPNHWRHRELAMLKKEFDEHHKSVFFDIGEKVFLRLYKGYNIL</sequence>
<dbReference type="OrthoDB" id="4774297at2759"/>
<dbReference type="AlphaFoldDB" id="A0A5N6Z6C5"/>
<evidence type="ECO:0000313" key="2">
    <source>
        <dbReference type="Proteomes" id="UP000327118"/>
    </source>
</evidence>
<gene>
    <name evidence="1" type="ORF">BDV28DRAFT_135556</name>
</gene>
<keyword evidence="2" id="KW-1185">Reference proteome</keyword>
<organism evidence="1 2">
    <name type="scientific">Aspergillus coremiiformis</name>
    <dbReference type="NCBI Taxonomy" id="138285"/>
    <lineage>
        <taxon>Eukaryota</taxon>
        <taxon>Fungi</taxon>
        <taxon>Dikarya</taxon>
        <taxon>Ascomycota</taxon>
        <taxon>Pezizomycotina</taxon>
        <taxon>Eurotiomycetes</taxon>
        <taxon>Eurotiomycetidae</taxon>
        <taxon>Eurotiales</taxon>
        <taxon>Aspergillaceae</taxon>
        <taxon>Aspergillus</taxon>
        <taxon>Aspergillus subgen. Circumdati</taxon>
    </lineage>
</organism>
<dbReference type="EMBL" id="ML739138">
    <property type="protein sequence ID" value="KAE8352229.1"/>
    <property type="molecule type" value="Genomic_DNA"/>
</dbReference>
<accession>A0A5N6Z6C5</accession>
<reference evidence="2" key="1">
    <citation type="submission" date="2019-04" db="EMBL/GenBank/DDBJ databases">
        <title>Friends and foes A comparative genomics studyof 23 Aspergillus species from section Flavi.</title>
        <authorList>
            <consortium name="DOE Joint Genome Institute"/>
            <person name="Kjaerbolling I."/>
            <person name="Vesth T."/>
            <person name="Frisvad J.C."/>
            <person name="Nybo J.L."/>
            <person name="Theobald S."/>
            <person name="Kildgaard S."/>
            <person name="Isbrandt T."/>
            <person name="Kuo A."/>
            <person name="Sato A."/>
            <person name="Lyhne E.K."/>
            <person name="Kogle M.E."/>
            <person name="Wiebenga A."/>
            <person name="Kun R.S."/>
            <person name="Lubbers R.J."/>
            <person name="Makela M.R."/>
            <person name="Barry K."/>
            <person name="Chovatia M."/>
            <person name="Clum A."/>
            <person name="Daum C."/>
            <person name="Haridas S."/>
            <person name="He G."/>
            <person name="LaButti K."/>
            <person name="Lipzen A."/>
            <person name="Mondo S."/>
            <person name="Riley R."/>
            <person name="Salamov A."/>
            <person name="Simmons B.A."/>
            <person name="Magnuson J.K."/>
            <person name="Henrissat B."/>
            <person name="Mortensen U.H."/>
            <person name="Larsen T.O."/>
            <person name="Devries R.P."/>
            <person name="Grigoriev I.V."/>
            <person name="Machida M."/>
            <person name="Baker S.E."/>
            <person name="Andersen M.R."/>
        </authorList>
    </citation>
    <scope>NUCLEOTIDE SEQUENCE [LARGE SCALE GENOMIC DNA]</scope>
    <source>
        <strain evidence="2">CBS 553.77</strain>
    </source>
</reference>
<protein>
    <submittedName>
        <fullName evidence="1">Uncharacterized protein</fullName>
    </submittedName>
</protein>